<evidence type="ECO:0000259" key="1">
    <source>
        <dbReference type="PROSITE" id="PS50853"/>
    </source>
</evidence>
<dbReference type="PROSITE" id="PS50853">
    <property type="entry name" value="FN3"/>
    <property type="match status" value="1"/>
</dbReference>
<gene>
    <name evidence="2" type="ORF">ENV70_04300</name>
</gene>
<dbReference type="InterPro" id="IPR036116">
    <property type="entry name" value="FN3_sf"/>
</dbReference>
<dbReference type="InterPro" id="IPR013783">
    <property type="entry name" value="Ig-like_fold"/>
</dbReference>
<protein>
    <submittedName>
        <fullName evidence="2">Fibronectin type III domain-containing protein</fullName>
    </submittedName>
</protein>
<dbReference type="SMART" id="SM00060">
    <property type="entry name" value="FN3"/>
    <property type="match status" value="1"/>
</dbReference>
<reference evidence="2" key="1">
    <citation type="journal article" date="2020" name="mSystems">
        <title>Genome- and Community-Level Interaction Insights into Carbon Utilization and Element Cycling Functions of Hydrothermarchaeota in Hydrothermal Sediment.</title>
        <authorList>
            <person name="Zhou Z."/>
            <person name="Liu Y."/>
            <person name="Xu W."/>
            <person name="Pan J."/>
            <person name="Luo Z.H."/>
            <person name="Li M."/>
        </authorList>
    </citation>
    <scope>NUCLEOTIDE SEQUENCE [LARGE SCALE GENOMIC DNA]</scope>
    <source>
        <strain evidence="2">SpSt-783</strain>
    </source>
</reference>
<dbReference type="InterPro" id="IPR003961">
    <property type="entry name" value="FN3_dom"/>
</dbReference>
<name>A0A7C6EHC5_UNCW3</name>
<dbReference type="Gene3D" id="2.60.40.10">
    <property type="entry name" value="Immunoglobulins"/>
    <property type="match status" value="1"/>
</dbReference>
<feature type="domain" description="Fibronectin type-III" evidence="1">
    <location>
        <begin position="29"/>
        <end position="133"/>
    </location>
</feature>
<dbReference type="SUPFAM" id="SSF49265">
    <property type="entry name" value="Fibronectin type III"/>
    <property type="match status" value="1"/>
</dbReference>
<dbReference type="AlphaFoldDB" id="A0A7C6EHC5"/>
<proteinExistence type="predicted"/>
<dbReference type="EMBL" id="DTHJ01000088">
    <property type="protein sequence ID" value="HHS62821.1"/>
    <property type="molecule type" value="Genomic_DNA"/>
</dbReference>
<dbReference type="PROSITE" id="PS51257">
    <property type="entry name" value="PROKAR_LIPOPROTEIN"/>
    <property type="match status" value="1"/>
</dbReference>
<organism evidence="2">
    <name type="scientific">candidate division WOR-3 bacterium</name>
    <dbReference type="NCBI Taxonomy" id="2052148"/>
    <lineage>
        <taxon>Bacteria</taxon>
        <taxon>Bacteria division WOR-3</taxon>
    </lineage>
</organism>
<dbReference type="CDD" id="cd00063">
    <property type="entry name" value="FN3"/>
    <property type="match status" value="1"/>
</dbReference>
<evidence type="ECO:0000313" key="2">
    <source>
        <dbReference type="EMBL" id="HHS62821.1"/>
    </source>
</evidence>
<accession>A0A7C6EHC5</accession>
<sequence>MKRIMFGLVALVAMVGLIGCGGEKEKLAAPEIIGVVADSNSVTLTWKEDTTVTNHADFQGYNVYYSTDSASLIVEDGEDLNPVNTTVITTNTFKVTGLSADSIYFFQVRTVNTADKVGSYNADVPVVQISPRPEFVIGKIKLELSQSGQPPLNEDSCALRFSTGEILNEVNNEFPNADAFADAVDTVTAQLVSASARPNGRSTLIVKLDTTYTWESWDFSGVNFGTSDRAVVNNNDLLLCKTTEGNYVKVLIQEVNHTQDYIKLKYAYQNKPNYPYLSPGR</sequence>
<comment type="caution">
    <text evidence="2">The sequence shown here is derived from an EMBL/GenBank/DDBJ whole genome shotgun (WGS) entry which is preliminary data.</text>
</comment>
<dbReference type="Pfam" id="PF00041">
    <property type="entry name" value="fn3"/>
    <property type="match status" value="1"/>
</dbReference>